<evidence type="ECO:0000256" key="6">
    <source>
        <dbReference type="ARBA" id="ARBA00022989"/>
    </source>
</evidence>
<dbReference type="Pfam" id="PF03798">
    <property type="entry name" value="TRAM_LAG1_CLN8"/>
    <property type="match status" value="1"/>
</dbReference>
<comment type="similarity">
    <text evidence="2 8">Belongs to the TRAM family.</text>
</comment>
<evidence type="ECO:0000256" key="9">
    <source>
        <dbReference type="PROSITE-ProRule" id="PRU00205"/>
    </source>
</evidence>
<keyword evidence="8" id="KW-0811">Translocation</keyword>
<feature type="transmembrane region" description="Helical" evidence="11">
    <location>
        <begin position="256"/>
        <end position="275"/>
    </location>
</feature>
<dbReference type="EMBL" id="JAWJWF010000050">
    <property type="protein sequence ID" value="KAK6618228.1"/>
    <property type="molecule type" value="Genomic_DNA"/>
</dbReference>
<feature type="domain" description="TLC" evidence="12">
    <location>
        <begin position="115"/>
        <end position="327"/>
    </location>
</feature>
<evidence type="ECO:0000313" key="13">
    <source>
        <dbReference type="EMBL" id="KAK6617776.1"/>
    </source>
</evidence>
<evidence type="ECO:0000256" key="5">
    <source>
        <dbReference type="ARBA" id="ARBA00022927"/>
    </source>
</evidence>
<dbReference type="InterPro" id="IPR016447">
    <property type="entry name" value="Translocation_assoc_membrane"/>
</dbReference>
<feature type="transmembrane region" description="Helical" evidence="11">
    <location>
        <begin position="296"/>
        <end position="317"/>
    </location>
</feature>
<evidence type="ECO:0000256" key="1">
    <source>
        <dbReference type="ARBA" id="ARBA00004141"/>
    </source>
</evidence>
<dbReference type="Proteomes" id="UP001372834">
    <property type="component" value="Unassembled WGS sequence"/>
</dbReference>
<dbReference type="PROSITE" id="PS50922">
    <property type="entry name" value="TLC"/>
    <property type="match status" value="1"/>
</dbReference>
<feature type="transmembrane region" description="Helical" evidence="11">
    <location>
        <begin position="121"/>
        <end position="139"/>
    </location>
</feature>
<feature type="region of interest" description="Disordered" evidence="10">
    <location>
        <begin position="331"/>
        <end position="381"/>
    </location>
</feature>
<organism evidence="13 16">
    <name type="scientific">Polyplax serrata</name>
    <name type="common">Common mouse louse</name>
    <dbReference type="NCBI Taxonomy" id="468196"/>
    <lineage>
        <taxon>Eukaryota</taxon>
        <taxon>Metazoa</taxon>
        <taxon>Ecdysozoa</taxon>
        <taxon>Arthropoda</taxon>
        <taxon>Hexapoda</taxon>
        <taxon>Insecta</taxon>
        <taxon>Pterygota</taxon>
        <taxon>Neoptera</taxon>
        <taxon>Paraneoptera</taxon>
        <taxon>Psocodea</taxon>
        <taxon>Troctomorpha</taxon>
        <taxon>Phthiraptera</taxon>
        <taxon>Anoplura</taxon>
        <taxon>Polyplacidae</taxon>
        <taxon>Polyplax</taxon>
    </lineage>
</organism>
<sequence>MGFRGRKSSNKNPPVLSHEFVIQNHGDIVSCVALVFIVGLLIQTTSPLAYMFVFVQHNVTLPGQTEDVTYFTNGWKDMCAVFFYFLFCIVIHALVQDYVIDKITRKLHLSKVKHSLFNESGQLVLFYAVSVLWGADLIFRENYILNIASLWEGYPHSEMTLSFKFFYIIQLSYWLHCYPELYFQKVKKEEIPAKVKQPTVYLCLISLAYIFNFTRVGLCLIVLHYLSEAIFHGARLLDFANKAENGSQVGYLTSKVVFVFVRLSSIIVSVLTFWYGLSLSDNQGLNLSTGNFNSQFLRMVALLTVGSLQAYLMWNFITSQLARLRELSAFSKPSRKKQEKKQAVKKEKRIRADDVSELPEVDQNTAKKQHQKMKASGKKSK</sequence>
<dbReference type="PIRSF" id="PIRSF005449">
    <property type="entry name" value="Translocation_assoc_membrane"/>
    <property type="match status" value="1"/>
</dbReference>
<protein>
    <recommendedName>
        <fullName evidence="8">Translocating chain-associated membrane protein</fullName>
    </recommendedName>
</protein>
<name>A0AAN8RZN6_POLSC</name>
<evidence type="ECO:0000256" key="4">
    <source>
        <dbReference type="ARBA" id="ARBA00022692"/>
    </source>
</evidence>
<keyword evidence="4 9" id="KW-0812">Transmembrane</keyword>
<dbReference type="InterPro" id="IPR006634">
    <property type="entry name" value="TLC-dom"/>
</dbReference>
<keyword evidence="6 11" id="KW-1133">Transmembrane helix</keyword>
<feature type="transmembrane region" description="Helical" evidence="11">
    <location>
        <begin position="81"/>
        <end position="100"/>
    </location>
</feature>
<evidence type="ECO:0000256" key="10">
    <source>
        <dbReference type="SAM" id="MobiDB-lite"/>
    </source>
</evidence>
<dbReference type="GO" id="GO:0005789">
    <property type="term" value="C:endoplasmic reticulum membrane"/>
    <property type="evidence" value="ECO:0007669"/>
    <property type="project" value="TreeGrafter"/>
</dbReference>
<reference evidence="13 16" key="1">
    <citation type="submission" date="2023-10" db="EMBL/GenBank/DDBJ databases">
        <title>Genomes of two closely related lineages of the louse Polyplax serrata with different host specificities.</title>
        <authorList>
            <person name="Martinu J."/>
            <person name="Tarabai H."/>
            <person name="Stefka J."/>
            <person name="Hypsa V."/>
        </authorList>
    </citation>
    <scope>NUCLEOTIDE SEQUENCE [LARGE SCALE GENOMIC DNA]</scope>
    <source>
        <strain evidence="14">98ZLc_SE</strain>
        <strain evidence="13">HR10_N</strain>
    </source>
</reference>
<evidence type="ECO:0000256" key="3">
    <source>
        <dbReference type="ARBA" id="ARBA00022448"/>
    </source>
</evidence>
<keyword evidence="15" id="KW-1185">Reference proteome</keyword>
<keyword evidence="5 8" id="KW-0653">Protein transport</keyword>
<evidence type="ECO:0000256" key="2">
    <source>
        <dbReference type="ARBA" id="ARBA00005999"/>
    </source>
</evidence>
<dbReference type="Proteomes" id="UP001359485">
    <property type="component" value="Unassembled WGS sequence"/>
</dbReference>
<evidence type="ECO:0000313" key="14">
    <source>
        <dbReference type="EMBL" id="KAK6618228.1"/>
    </source>
</evidence>
<keyword evidence="3 8" id="KW-0813">Transport</keyword>
<dbReference type="SMART" id="SM00724">
    <property type="entry name" value="TLC"/>
    <property type="match status" value="1"/>
</dbReference>
<evidence type="ECO:0000256" key="11">
    <source>
        <dbReference type="SAM" id="Phobius"/>
    </source>
</evidence>
<accession>A0AAN8RZN6</accession>
<dbReference type="GO" id="GO:0006616">
    <property type="term" value="P:SRP-dependent cotranslational protein targeting to membrane, translocation"/>
    <property type="evidence" value="ECO:0007669"/>
    <property type="project" value="InterPro"/>
</dbReference>
<dbReference type="PANTHER" id="PTHR12371:SF11">
    <property type="entry name" value="TRANSLOCATING CHAIN-ASSOCIATED MEMBRANE PROTEIN"/>
    <property type="match status" value="1"/>
</dbReference>
<evidence type="ECO:0000259" key="12">
    <source>
        <dbReference type="PROSITE" id="PS50922"/>
    </source>
</evidence>
<feature type="compositionally biased region" description="Basic and acidic residues" evidence="10">
    <location>
        <begin position="340"/>
        <end position="354"/>
    </location>
</feature>
<dbReference type="GO" id="GO:0045048">
    <property type="term" value="P:protein insertion into ER membrane"/>
    <property type="evidence" value="ECO:0007669"/>
    <property type="project" value="TreeGrafter"/>
</dbReference>
<comment type="caution">
    <text evidence="13">The sequence shown here is derived from an EMBL/GenBank/DDBJ whole genome shotgun (WGS) entry which is preliminary data.</text>
</comment>
<comment type="subcellular location">
    <subcellularLocation>
        <location evidence="1">Membrane</location>
        <topology evidence="1">Multi-pass membrane protein</topology>
    </subcellularLocation>
</comment>
<dbReference type="EMBL" id="JAWJWE010000043">
    <property type="protein sequence ID" value="KAK6617776.1"/>
    <property type="molecule type" value="Genomic_DNA"/>
</dbReference>
<dbReference type="PANTHER" id="PTHR12371">
    <property type="entry name" value="TRANSLOCATION ASSOCIATED MEMBRANE PROTEIN"/>
    <property type="match status" value="1"/>
</dbReference>
<evidence type="ECO:0000256" key="7">
    <source>
        <dbReference type="ARBA" id="ARBA00023136"/>
    </source>
</evidence>
<gene>
    <name evidence="13" type="ORF">RUM43_014004</name>
    <name evidence="14" type="ORF">RUM44_002679</name>
</gene>
<feature type="transmembrane region" description="Helical" evidence="11">
    <location>
        <begin position="199"/>
        <end position="226"/>
    </location>
</feature>
<evidence type="ECO:0000313" key="16">
    <source>
        <dbReference type="Proteomes" id="UP001372834"/>
    </source>
</evidence>
<dbReference type="AlphaFoldDB" id="A0AAN8RZN6"/>
<proteinExistence type="inferred from homology"/>
<keyword evidence="7 9" id="KW-0472">Membrane</keyword>
<evidence type="ECO:0000313" key="15">
    <source>
        <dbReference type="Proteomes" id="UP001359485"/>
    </source>
</evidence>
<feature type="compositionally biased region" description="Basic residues" evidence="10">
    <location>
        <begin position="367"/>
        <end position="381"/>
    </location>
</feature>
<evidence type="ECO:0000256" key="8">
    <source>
        <dbReference type="PIRNR" id="PIRNR005449"/>
    </source>
</evidence>